<dbReference type="RefSeq" id="WP_379480724.1">
    <property type="nucleotide sequence ID" value="NZ_JBHLTL010000004.1"/>
</dbReference>
<evidence type="ECO:0000313" key="1">
    <source>
        <dbReference type="EMBL" id="MFC0589229.1"/>
    </source>
</evidence>
<name>A0ABV6PHD9_9SPHN</name>
<evidence type="ECO:0008006" key="3">
    <source>
        <dbReference type="Google" id="ProtNLM"/>
    </source>
</evidence>
<sequence>MNDLSVSIATGVSAEDLLREDLMAADAQIGTYGPILRHLLASNEHSIFSDEIIARVRGMVSNLAEQVLDELAQAQGHTADRQLDTADIAQVAAALMANPGLIGHCHALAIEWHLTERLQGRLALDPVLSPLLQALIASSDTATATHAMALLASQARFAQTQRRMQLPQTELPGDLLHHTLVVLRGFASGDPEIRAHTDIAEAAIRSRFDEGRSRLGLIARLVTAMGGGATAALSITHAGTAMFLTALAMASGQERDLAVLSTCEGQYARLALSLRAAGLKPQAVEEQFLALYPDITLPENFDQLGADRAAALIARTNPYPGL</sequence>
<gene>
    <name evidence="1" type="ORF">ACFFF7_07375</name>
</gene>
<dbReference type="EMBL" id="JBHLTL010000004">
    <property type="protein sequence ID" value="MFC0589229.1"/>
    <property type="molecule type" value="Genomic_DNA"/>
</dbReference>
<comment type="caution">
    <text evidence="1">The sequence shown here is derived from an EMBL/GenBank/DDBJ whole genome shotgun (WGS) entry which is preliminary data.</text>
</comment>
<organism evidence="1 2">
    <name type="scientific">Novosphingobium aquiterrae</name>
    <dbReference type="NCBI Taxonomy" id="624388"/>
    <lineage>
        <taxon>Bacteria</taxon>
        <taxon>Pseudomonadati</taxon>
        <taxon>Pseudomonadota</taxon>
        <taxon>Alphaproteobacteria</taxon>
        <taxon>Sphingomonadales</taxon>
        <taxon>Sphingomonadaceae</taxon>
        <taxon>Novosphingobium</taxon>
    </lineage>
</organism>
<dbReference type="Proteomes" id="UP001589943">
    <property type="component" value="Unassembled WGS sequence"/>
</dbReference>
<proteinExistence type="predicted"/>
<accession>A0ABV6PHD9</accession>
<reference evidence="1 2" key="1">
    <citation type="submission" date="2024-09" db="EMBL/GenBank/DDBJ databases">
        <authorList>
            <person name="Sun Q."/>
            <person name="Mori K."/>
        </authorList>
    </citation>
    <scope>NUCLEOTIDE SEQUENCE [LARGE SCALE GENOMIC DNA]</scope>
    <source>
        <strain evidence="1 2">NCAIM B.02537</strain>
    </source>
</reference>
<evidence type="ECO:0000313" key="2">
    <source>
        <dbReference type="Proteomes" id="UP001589943"/>
    </source>
</evidence>
<protein>
    <recommendedName>
        <fullName evidence="3">DUF2336 domain-containing protein</fullName>
    </recommendedName>
</protein>
<keyword evidence="2" id="KW-1185">Reference proteome</keyword>